<accession>A0A6N8DKT3</accession>
<comment type="catalytic activity">
    <reaction evidence="1">
        <text>ATP + protein L-histidine = ADP + protein N-phospho-L-histidine.</text>
        <dbReference type="EC" id="2.7.13.3"/>
    </reaction>
</comment>
<evidence type="ECO:0000313" key="12">
    <source>
        <dbReference type="Proteomes" id="UP000439113"/>
    </source>
</evidence>
<dbReference type="EMBL" id="WNKS01000006">
    <property type="protein sequence ID" value="MTV31182.1"/>
    <property type="molecule type" value="Genomic_DNA"/>
</dbReference>
<dbReference type="CDD" id="cd16434">
    <property type="entry name" value="CheB-CheR_fusion"/>
    <property type="match status" value="1"/>
</dbReference>
<evidence type="ECO:0000259" key="9">
    <source>
        <dbReference type="PROSITE" id="PS50122"/>
    </source>
</evidence>
<feature type="region of interest" description="Disordered" evidence="5">
    <location>
        <begin position="1"/>
        <end position="24"/>
    </location>
</feature>
<evidence type="ECO:0000259" key="8">
    <source>
        <dbReference type="PROSITE" id="PS50113"/>
    </source>
</evidence>
<dbReference type="CDD" id="cd00082">
    <property type="entry name" value="HisKA"/>
    <property type="match status" value="1"/>
</dbReference>
<keyword evidence="4" id="KW-0175">Coiled coil</keyword>
<dbReference type="SMART" id="SM00086">
    <property type="entry name" value="PAC"/>
    <property type="match status" value="3"/>
</dbReference>
<organism evidence="11 12">
    <name type="scientific">Rhodoblastus acidophilus</name>
    <name type="common">Rhodopseudomonas acidophila</name>
    <dbReference type="NCBI Taxonomy" id="1074"/>
    <lineage>
        <taxon>Bacteria</taxon>
        <taxon>Pseudomonadati</taxon>
        <taxon>Pseudomonadota</taxon>
        <taxon>Alphaproteobacteria</taxon>
        <taxon>Hyphomicrobiales</taxon>
        <taxon>Rhodoblastaceae</taxon>
        <taxon>Rhodoblastus</taxon>
    </lineage>
</organism>
<dbReference type="InterPro" id="IPR035965">
    <property type="entry name" value="PAS-like_dom_sf"/>
</dbReference>
<dbReference type="Pfam" id="PF13426">
    <property type="entry name" value="PAS_9"/>
    <property type="match status" value="2"/>
</dbReference>
<dbReference type="SMART" id="SM00091">
    <property type="entry name" value="PAS"/>
    <property type="match status" value="4"/>
</dbReference>
<dbReference type="SUPFAM" id="SSF55785">
    <property type="entry name" value="PYP-like sensor domain (PAS domain)"/>
    <property type="match status" value="3"/>
</dbReference>
<dbReference type="InterPro" id="IPR000700">
    <property type="entry name" value="PAS-assoc_C"/>
</dbReference>
<dbReference type="InterPro" id="IPR005467">
    <property type="entry name" value="His_kinase_dom"/>
</dbReference>
<dbReference type="SUPFAM" id="SSF52738">
    <property type="entry name" value="Methylesterase CheB, C-terminal domain"/>
    <property type="match status" value="1"/>
</dbReference>
<dbReference type="SMART" id="SM00387">
    <property type="entry name" value="HATPase_c"/>
    <property type="match status" value="1"/>
</dbReference>
<dbReference type="InterPro" id="IPR000014">
    <property type="entry name" value="PAS"/>
</dbReference>
<dbReference type="GO" id="GO:0008757">
    <property type="term" value="F:S-adenosylmethionine-dependent methyltransferase activity"/>
    <property type="evidence" value="ECO:0007669"/>
    <property type="project" value="InterPro"/>
</dbReference>
<dbReference type="InterPro" id="IPR036097">
    <property type="entry name" value="HisK_dim/P_sf"/>
</dbReference>
<dbReference type="GO" id="GO:0005737">
    <property type="term" value="C:cytoplasm"/>
    <property type="evidence" value="ECO:0007669"/>
    <property type="project" value="InterPro"/>
</dbReference>
<feature type="domain" description="CheR-type methyltransferase" evidence="10">
    <location>
        <begin position="218"/>
        <end position="490"/>
    </location>
</feature>
<dbReference type="InterPro" id="IPR000673">
    <property type="entry name" value="Sig_transdc_resp-reg_Me-estase"/>
</dbReference>
<dbReference type="PANTHER" id="PTHR24422:SF27">
    <property type="entry name" value="PROTEIN-GLUTAMATE O-METHYLTRANSFERASE"/>
    <property type="match status" value="1"/>
</dbReference>
<reference evidence="11 12" key="1">
    <citation type="submission" date="2019-11" db="EMBL/GenBank/DDBJ databases">
        <title>Whole-genome sequence of a Rhodoblastus acidophilus DSM 142.</title>
        <authorList>
            <person name="Kyndt J.A."/>
            <person name="Meyer T.E."/>
        </authorList>
    </citation>
    <scope>NUCLEOTIDE SEQUENCE [LARGE SCALE GENOMIC DNA]</scope>
    <source>
        <strain evidence="11 12">DSM 142</strain>
    </source>
</reference>
<protein>
    <recommendedName>
        <fullName evidence="2">histidine kinase</fullName>
        <ecNumber evidence="2">2.7.13.3</ecNumber>
    </recommendedName>
</protein>
<dbReference type="Pfam" id="PF13596">
    <property type="entry name" value="PAS_10"/>
    <property type="match status" value="1"/>
</dbReference>
<dbReference type="InterPro" id="IPR050903">
    <property type="entry name" value="Bact_Chemotaxis_MeTrfase"/>
</dbReference>
<feature type="domain" description="CheB-type methylesterase" evidence="9">
    <location>
        <begin position="28"/>
        <end position="214"/>
    </location>
</feature>
<evidence type="ECO:0000256" key="4">
    <source>
        <dbReference type="SAM" id="Coils"/>
    </source>
</evidence>
<evidence type="ECO:0000256" key="1">
    <source>
        <dbReference type="ARBA" id="ARBA00000085"/>
    </source>
</evidence>
<dbReference type="Gene3D" id="3.30.450.20">
    <property type="entry name" value="PAS domain"/>
    <property type="match status" value="4"/>
</dbReference>
<dbReference type="InterPro" id="IPR000780">
    <property type="entry name" value="CheR_MeTrfase"/>
</dbReference>
<dbReference type="InterPro" id="IPR003594">
    <property type="entry name" value="HATPase_dom"/>
</dbReference>
<evidence type="ECO:0000313" key="11">
    <source>
        <dbReference type="EMBL" id="MTV31182.1"/>
    </source>
</evidence>
<feature type="domain" description="PAS" evidence="7">
    <location>
        <begin position="1338"/>
        <end position="1408"/>
    </location>
</feature>
<dbReference type="Proteomes" id="UP000439113">
    <property type="component" value="Unassembled WGS sequence"/>
</dbReference>
<dbReference type="SMART" id="SM00388">
    <property type="entry name" value="HisKA"/>
    <property type="match status" value="1"/>
</dbReference>
<proteinExistence type="predicted"/>
<comment type="caution">
    <text evidence="11">The sequence shown here is derived from an EMBL/GenBank/DDBJ whole genome shotgun (WGS) entry which is preliminary data.</text>
</comment>
<dbReference type="GO" id="GO:0000156">
    <property type="term" value="F:phosphorelay response regulator activity"/>
    <property type="evidence" value="ECO:0007669"/>
    <property type="project" value="InterPro"/>
</dbReference>
<dbReference type="PROSITE" id="PS50109">
    <property type="entry name" value="HIS_KIN"/>
    <property type="match status" value="1"/>
</dbReference>
<dbReference type="OrthoDB" id="9760752at2"/>
<feature type="coiled-coil region" evidence="4">
    <location>
        <begin position="679"/>
        <end position="741"/>
    </location>
</feature>
<dbReference type="InterPro" id="IPR022641">
    <property type="entry name" value="CheR_N"/>
</dbReference>
<dbReference type="InterPro" id="IPR003661">
    <property type="entry name" value="HisK_dim/P_dom"/>
</dbReference>
<evidence type="ECO:0000259" key="6">
    <source>
        <dbReference type="PROSITE" id="PS50109"/>
    </source>
</evidence>
<dbReference type="SUPFAM" id="SSF47384">
    <property type="entry name" value="Homodimeric domain of signal transducing histidine kinase"/>
    <property type="match status" value="1"/>
</dbReference>
<dbReference type="Gene3D" id="3.40.50.150">
    <property type="entry name" value="Vaccinia Virus protein VP39"/>
    <property type="match status" value="1"/>
</dbReference>
<dbReference type="PROSITE" id="PS50122">
    <property type="entry name" value="CHEB"/>
    <property type="match status" value="1"/>
</dbReference>
<dbReference type="InterPro" id="IPR036890">
    <property type="entry name" value="HATPase_C_sf"/>
</dbReference>
<evidence type="ECO:0000256" key="3">
    <source>
        <dbReference type="PROSITE-ProRule" id="PRU00050"/>
    </source>
</evidence>
<dbReference type="CDD" id="cd00075">
    <property type="entry name" value="HATPase"/>
    <property type="match status" value="1"/>
</dbReference>
<dbReference type="InterPro" id="IPR022642">
    <property type="entry name" value="CheR_C"/>
</dbReference>
<dbReference type="Gene3D" id="3.40.50.180">
    <property type="entry name" value="Methylesterase CheB, C-terminal domain"/>
    <property type="match status" value="1"/>
</dbReference>
<dbReference type="SUPFAM" id="SSF53335">
    <property type="entry name" value="S-adenosyl-L-methionine-dependent methyltransferases"/>
    <property type="match status" value="1"/>
</dbReference>
<feature type="domain" description="PAS" evidence="7">
    <location>
        <begin position="1204"/>
        <end position="1259"/>
    </location>
</feature>
<keyword evidence="3" id="KW-0378">Hydrolase</keyword>
<dbReference type="CDD" id="cd00130">
    <property type="entry name" value="PAS"/>
    <property type="match status" value="3"/>
</dbReference>
<dbReference type="Pfam" id="PF08448">
    <property type="entry name" value="PAS_4"/>
    <property type="match status" value="1"/>
</dbReference>
<feature type="active site" evidence="3">
    <location>
        <position position="64"/>
    </location>
</feature>
<dbReference type="InterPro" id="IPR013656">
    <property type="entry name" value="PAS_4"/>
</dbReference>
<dbReference type="Pfam" id="PF00512">
    <property type="entry name" value="HisKA"/>
    <property type="match status" value="1"/>
</dbReference>
<dbReference type="PANTHER" id="PTHR24422">
    <property type="entry name" value="CHEMOTAXIS PROTEIN METHYLTRANSFERASE"/>
    <property type="match status" value="1"/>
</dbReference>
<evidence type="ECO:0000256" key="2">
    <source>
        <dbReference type="ARBA" id="ARBA00012438"/>
    </source>
</evidence>
<dbReference type="PROSITE" id="PS50123">
    <property type="entry name" value="CHER"/>
    <property type="match status" value="1"/>
</dbReference>
<dbReference type="InterPro" id="IPR035909">
    <property type="entry name" value="CheB_C"/>
</dbReference>
<dbReference type="SUPFAM" id="SSF55874">
    <property type="entry name" value="ATPase domain of HSP90 chaperone/DNA topoisomerase II/histidine kinase"/>
    <property type="match status" value="1"/>
</dbReference>
<dbReference type="InterPro" id="IPR001610">
    <property type="entry name" value="PAC"/>
</dbReference>
<evidence type="ECO:0000256" key="5">
    <source>
        <dbReference type="SAM" id="MobiDB-lite"/>
    </source>
</evidence>
<dbReference type="PRINTS" id="PR00996">
    <property type="entry name" value="CHERMTFRASE"/>
</dbReference>
<feature type="domain" description="PAC" evidence="8">
    <location>
        <begin position="953"/>
        <end position="1007"/>
    </location>
</feature>
<feature type="domain" description="Histidine kinase" evidence="6">
    <location>
        <begin position="1481"/>
        <end position="1696"/>
    </location>
</feature>
<dbReference type="Gene3D" id="3.30.565.10">
    <property type="entry name" value="Histidine kinase-like ATPase, C-terminal domain"/>
    <property type="match status" value="1"/>
</dbReference>
<evidence type="ECO:0000259" key="7">
    <source>
        <dbReference type="PROSITE" id="PS50112"/>
    </source>
</evidence>
<name>A0A6N8DKT3_RHOAC</name>
<dbReference type="InterPro" id="IPR029063">
    <property type="entry name" value="SAM-dependent_MTases_sf"/>
</dbReference>
<feature type="active site" evidence="3">
    <location>
        <position position="37"/>
    </location>
</feature>
<feature type="domain" description="PAC" evidence="8">
    <location>
        <begin position="1277"/>
        <end position="1330"/>
    </location>
</feature>
<dbReference type="Pfam" id="PF01739">
    <property type="entry name" value="CheR"/>
    <property type="match status" value="1"/>
</dbReference>
<dbReference type="Pfam" id="PF02518">
    <property type="entry name" value="HATPase_c"/>
    <property type="match status" value="1"/>
</dbReference>
<dbReference type="Pfam" id="PF03705">
    <property type="entry name" value="CheR_N"/>
    <property type="match status" value="1"/>
</dbReference>
<dbReference type="Pfam" id="PF01339">
    <property type="entry name" value="CheB_methylest"/>
    <property type="match status" value="1"/>
</dbReference>
<dbReference type="PROSITE" id="PS50113">
    <property type="entry name" value="PAC"/>
    <property type="match status" value="3"/>
</dbReference>
<sequence length="1702" mass="186514">MVKEPGQSTKRGAQAGGKPRRAKTAEPPLAVIAIGASAGGLDALEKFFDFVPNDTGAAYVVIQHLDPNFRSMMDELLSRHSGLPIRKAETGMPIEPNVIYLNPARQEMRLESGRFRLFPSEKVGGLNLPINSFFASAAAEFGARAIGVILSGTGSDGTKGCEAIKKCGGGVFVQEPSSAKFDSMPSSVLAKNLADGVAAPENLPALIAERLSGDAPPQPRHELLLEADPFATIFSIIKSRYDIDFSVYKHPTMERRIRRRMGLVGCLSLVDYADFLAINREEVANLFNDLLVDVTAFFRDAEAFEALIEQVVKPLVERIGDEREIRVWVAGCSSGEEAYSIAICFAEAAEALGKRLNLKILATDIHAQTLAVASAGLFPASAVAPLPAEHVERYFEREGDHVRIRKSIRRLIVFSQHNILKDPPFARIDLLTCRNVLIYFDEDAQKFALNLFHFCLVAGGVAFLGPSESLGDVANEFKTVNQKWRIFTKTRDVRLLPTGVLTPRGLHTSHGGAARAVEATRGLAPSRDVSRATFAALKELLARFAPPGFLLSRDGTLLHIFGDASKYIDLKPGVFTQKIADMLPRELALVVANGLGAHSPSLDGRLATPLARMPFPKFRRSIRRETEAGERIELVSIEPVSESEGVSDFLLLTIETREEKPRAAEPAPAVESASTADEVLELRHRNQGLLDELQSTEENLQSAIEELATSNEELQSTNEELMASNEELQSTNEELHSVNEELYSVTSEHQRKIDELIQVTLDMEHLLKATEIGTIFLDDKKHVRRYTPAAAQAFNLIPHDVGRPISHITVRFDNADFHALLDRVSESRELCEKEVSVGGRGYLLRILPYRVDGEDMQGSVVTLVDIDKLKRAQAQVRELDRRQRTILASMQDSLVSWDARTNRITFCNQVFASVYETSPSALVERDIFDVLDSLAPETLSHVRAAIEALKTERKYETLIHRQRADGGEIWRTVIFAPVQDDEGATIAYVACGRDVSEQVRHVAALKELSAIEGDLNLPVHEAIRPALEIGLRILGLDRALASEVAGDHHRVIGVVGAQDEALAPGTPIWLPHDLCNRSCGAPEPETCRFCSSEGSSWPQIAPGAEAYANCPEDEDLCEIVLAGAQLSLRDGRAELVETERGSATYIGIRPQTRGKVYAAVSFFSDSGPKYGPLTNIQRGFVKQIAQWIGLKIEAHNAHQALLRNESKLRLLFNSVPQSIWLIDAERRVLRANRAAASTVGRTPEDVVGMDIDSVLAPLDADWRAHNDEALTAGRASYNVLTQAVEPDGAVRWTSTDRIPYRDAASDENAMLLIVTSDITQLKARETALSAANAALDASQIRFERLYRHTPVMMCSFLADRSIAVASDALLEKTGRARENIIGRDICDLLDPESRETLVGELLPSLADAGYCQGAPLRLVASDHTVIEVEFSAFAETETEPELSYLCVLVDVTARNRAQEELQRANMRLASANEGLEKFAHVASHDLQEPLRKISVFGKMLADEHGDALNAEGRHCLEVMTDAAVRMRDLVHNILAFSYANNAQADIEDIPLDSVVVEVVNELDAAIRSNAAIVVSAGLPVIRGDMTGVQQLVRNLVSNAIKYRRAEEDPRVAITAQIEANGDCVLRVRDNGRGIEASQQALIFQPFTRLMPRSKIAGSGLGLAICKSVCERRAWTISVESEPGVGSTFAVVIPAQDVVAATE</sequence>
<dbReference type="GO" id="GO:0008984">
    <property type="term" value="F:protein-glutamate methylesterase activity"/>
    <property type="evidence" value="ECO:0007669"/>
    <property type="project" value="InterPro"/>
</dbReference>
<gene>
    <name evidence="11" type="ORF">GJ654_09265</name>
</gene>
<keyword evidence="3" id="KW-0145">Chemotaxis</keyword>
<dbReference type="GO" id="GO:0000155">
    <property type="term" value="F:phosphorelay sensor kinase activity"/>
    <property type="evidence" value="ECO:0007669"/>
    <property type="project" value="InterPro"/>
</dbReference>
<dbReference type="Gene3D" id="1.10.287.130">
    <property type="match status" value="1"/>
</dbReference>
<feature type="active site" evidence="3">
    <location>
        <position position="156"/>
    </location>
</feature>
<feature type="compositionally biased region" description="Polar residues" evidence="5">
    <location>
        <begin position="1"/>
        <end position="11"/>
    </location>
</feature>
<dbReference type="SMART" id="SM00138">
    <property type="entry name" value="MeTrc"/>
    <property type="match status" value="1"/>
</dbReference>
<dbReference type="EC" id="2.7.13.3" evidence="2"/>
<dbReference type="GO" id="GO:0006935">
    <property type="term" value="P:chemotaxis"/>
    <property type="evidence" value="ECO:0007669"/>
    <property type="project" value="UniProtKB-UniRule"/>
</dbReference>
<feature type="domain" description="PAC" evidence="8">
    <location>
        <begin position="1412"/>
        <end position="1463"/>
    </location>
</feature>
<dbReference type="PROSITE" id="PS50112">
    <property type="entry name" value="PAS"/>
    <property type="match status" value="2"/>
</dbReference>
<dbReference type="NCBIfam" id="TIGR00229">
    <property type="entry name" value="sensory_box"/>
    <property type="match status" value="3"/>
</dbReference>
<dbReference type="SUPFAM" id="SSF47757">
    <property type="entry name" value="Chemotaxis receptor methyltransferase CheR, N-terminal domain"/>
    <property type="match status" value="1"/>
</dbReference>
<evidence type="ECO:0000259" key="10">
    <source>
        <dbReference type="PROSITE" id="PS50123"/>
    </source>
</evidence>